<keyword evidence="2" id="KW-0547">Nucleotide-binding</keyword>
<proteinExistence type="inferred from homology"/>
<evidence type="ECO:0000313" key="5">
    <source>
        <dbReference type="EMBL" id="VDI23571.1"/>
    </source>
</evidence>
<dbReference type="InterPro" id="IPR045058">
    <property type="entry name" value="GIMA/IAN/Toc"/>
</dbReference>
<evidence type="ECO:0000256" key="3">
    <source>
        <dbReference type="ARBA" id="ARBA00023134"/>
    </source>
</evidence>
<evidence type="ECO:0000313" key="6">
    <source>
        <dbReference type="Proteomes" id="UP000596742"/>
    </source>
</evidence>
<dbReference type="OrthoDB" id="431287at2759"/>
<dbReference type="FunFam" id="3.40.50.300:FF:000366">
    <property type="entry name" value="GTPase, IMAP family member 2"/>
    <property type="match status" value="1"/>
</dbReference>
<dbReference type="PROSITE" id="PS51720">
    <property type="entry name" value="G_AIG1"/>
    <property type="match status" value="1"/>
</dbReference>
<dbReference type="Proteomes" id="UP000596742">
    <property type="component" value="Unassembled WGS sequence"/>
</dbReference>
<reference evidence="5" key="1">
    <citation type="submission" date="2018-11" db="EMBL/GenBank/DDBJ databases">
        <authorList>
            <person name="Alioto T."/>
            <person name="Alioto T."/>
        </authorList>
    </citation>
    <scope>NUCLEOTIDE SEQUENCE</scope>
</reference>
<dbReference type="Gene3D" id="3.40.50.300">
    <property type="entry name" value="P-loop containing nucleotide triphosphate hydrolases"/>
    <property type="match status" value="1"/>
</dbReference>
<accession>A0A8B6DUB7</accession>
<keyword evidence="6" id="KW-1185">Reference proteome</keyword>
<organism evidence="5 6">
    <name type="scientific">Mytilus galloprovincialis</name>
    <name type="common">Mediterranean mussel</name>
    <dbReference type="NCBI Taxonomy" id="29158"/>
    <lineage>
        <taxon>Eukaryota</taxon>
        <taxon>Metazoa</taxon>
        <taxon>Spiralia</taxon>
        <taxon>Lophotrochozoa</taxon>
        <taxon>Mollusca</taxon>
        <taxon>Bivalvia</taxon>
        <taxon>Autobranchia</taxon>
        <taxon>Pteriomorphia</taxon>
        <taxon>Mytilida</taxon>
        <taxon>Mytiloidea</taxon>
        <taxon>Mytilidae</taxon>
        <taxon>Mytilinae</taxon>
        <taxon>Mytilus</taxon>
    </lineage>
</organism>
<dbReference type="InterPro" id="IPR006703">
    <property type="entry name" value="G_AIG1"/>
</dbReference>
<dbReference type="InterPro" id="IPR027417">
    <property type="entry name" value="P-loop_NTPase"/>
</dbReference>
<dbReference type="GO" id="GO:0005525">
    <property type="term" value="F:GTP binding"/>
    <property type="evidence" value="ECO:0007669"/>
    <property type="project" value="UniProtKB-KW"/>
</dbReference>
<evidence type="ECO:0000259" key="4">
    <source>
        <dbReference type="PROSITE" id="PS51720"/>
    </source>
</evidence>
<comment type="similarity">
    <text evidence="1">Belongs to the TRAFAC class TrmE-Era-EngA-EngB-Septin-like GTPase superfamily. AIG1/Toc34/Toc159-like paraseptin GTPase family. IAN subfamily.</text>
</comment>
<evidence type="ECO:0000256" key="1">
    <source>
        <dbReference type="ARBA" id="ARBA00008535"/>
    </source>
</evidence>
<keyword evidence="3" id="KW-0342">GTP-binding</keyword>
<dbReference type="Pfam" id="PF04548">
    <property type="entry name" value="AIG1"/>
    <property type="match status" value="1"/>
</dbReference>
<evidence type="ECO:0000256" key="2">
    <source>
        <dbReference type="ARBA" id="ARBA00022741"/>
    </source>
</evidence>
<dbReference type="SUPFAM" id="SSF52540">
    <property type="entry name" value="P-loop containing nucleoside triphosphate hydrolases"/>
    <property type="match status" value="1"/>
</dbReference>
<protein>
    <recommendedName>
        <fullName evidence="4">AIG1-type G domain-containing protein</fullName>
    </recommendedName>
</protein>
<dbReference type="PANTHER" id="PTHR10903:SF184">
    <property type="entry name" value="GTP-BINDING PROTEIN A"/>
    <property type="match status" value="1"/>
</dbReference>
<dbReference type="EMBL" id="UYJE01003943">
    <property type="protein sequence ID" value="VDI23571.1"/>
    <property type="molecule type" value="Genomic_DNA"/>
</dbReference>
<feature type="domain" description="AIG1-type G" evidence="4">
    <location>
        <begin position="10"/>
        <end position="224"/>
    </location>
</feature>
<sequence>MAQKKSDTLREEIRIVLIGKSGSGKSRTGNFILGLKGSDPDCFKFNAGGDSVTQECQLKTAYRYGLKLDVVDTPGLLDTKRNNVDVQKEIKNCFLKTSPGIHAILLCVSMERFTEESIDMLNHFIGFFGQDLYEYVVVVFTHYDEWKECQIDNNEVPDSKCYTKTLEKNLQEFLDNCSRRYCFFDNNLDLSDDSQVIYLLRIIESNINRNKGKCFTNAMFNKVEQCLQKMGNQYSREELKQNKKLTGSVLSSLGEILNFPSKGYTVWC</sequence>
<gene>
    <name evidence="5" type="ORF">MGAL_10B025788</name>
</gene>
<dbReference type="PANTHER" id="PTHR10903">
    <property type="entry name" value="GTPASE, IMAP FAMILY MEMBER-RELATED"/>
    <property type="match status" value="1"/>
</dbReference>
<comment type="caution">
    <text evidence="5">The sequence shown here is derived from an EMBL/GenBank/DDBJ whole genome shotgun (WGS) entry which is preliminary data.</text>
</comment>
<dbReference type="AlphaFoldDB" id="A0A8B6DUB7"/>
<name>A0A8B6DUB7_MYTGA</name>